<keyword evidence="9" id="KW-1185">Reference proteome</keyword>
<dbReference type="PROSITE" id="PS50850">
    <property type="entry name" value="MFS"/>
    <property type="match status" value="1"/>
</dbReference>
<dbReference type="InterPro" id="IPR011701">
    <property type="entry name" value="MFS"/>
</dbReference>
<evidence type="ECO:0000256" key="5">
    <source>
        <dbReference type="ARBA" id="ARBA00023136"/>
    </source>
</evidence>
<protein>
    <recommendedName>
        <fullName evidence="7">Major facilitator superfamily (MFS) profile domain-containing protein</fullName>
    </recommendedName>
</protein>
<name>A0ABQ4B5J5_9ACTN</name>
<feature type="transmembrane region" description="Helical" evidence="6">
    <location>
        <begin position="175"/>
        <end position="196"/>
    </location>
</feature>
<feature type="transmembrane region" description="Helical" evidence="6">
    <location>
        <begin position="374"/>
        <end position="392"/>
    </location>
</feature>
<evidence type="ECO:0000256" key="4">
    <source>
        <dbReference type="ARBA" id="ARBA00022989"/>
    </source>
</evidence>
<evidence type="ECO:0000259" key="7">
    <source>
        <dbReference type="PROSITE" id="PS50850"/>
    </source>
</evidence>
<dbReference type="InterPro" id="IPR036259">
    <property type="entry name" value="MFS_trans_sf"/>
</dbReference>
<dbReference type="InterPro" id="IPR020846">
    <property type="entry name" value="MFS_dom"/>
</dbReference>
<feature type="transmembrane region" description="Helical" evidence="6">
    <location>
        <begin position="217"/>
        <end position="242"/>
    </location>
</feature>
<sequence>MTPLELTLLEERPGLPRRWWILGVLGTVAFMIEFELFAVAVAVPSIAGEFTGASLAAVACVLGAYMMVSAALTVPCARLTDRFGLRPMLLAGLAVFLTGSALGGVAPSIPVLVAGRVVQAVGAAVIAPTLLGLLLPSFAKSRRALVISLWAAVTAAATTTGPVIGGLLAAADWRWILLSKLPIGAAMIALGFWCLPQIPRTATRTPRAATLLRDREFTSAAAGLFVHSVSFVAWLLVAVLLLQELWHYGVVRAGLVLTVPALSTALISMNTGRLTGRRGRVLWPVAGLLITAGGWVAALTAVPGDHQSRLSLVLFLASGAAAGLVQAPLLASAPTGTATLNTVRLLGAAVGVTVTAWLLSGSDLSASLTAYRPAMWLPTIASAAGAVLLLALRSSSFHRGPRVKKASITDQ</sequence>
<dbReference type="Proteomes" id="UP000624709">
    <property type="component" value="Unassembled WGS sequence"/>
</dbReference>
<comment type="subcellular location">
    <subcellularLocation>
        <location evidence="1">Cell membrane</location>
        <topology evidence="1">Multi-pass membrane protein</topology>
    </subcellularLocation>
</comment>
<feature type="transmembrane region" description="Helical" evidence="6">
    <location>
        <begin position="343"/>
        <end position="362"/>
    </location>
</feature>
<proteinExistence type="predicted"/>
<keyword evidence="5 6" id="KW-0472">Membrane</keyword>
<dbReference type="SUPFAM" id="SSF103473">
    <property type="entry name" value="MFS general substrate transporter"/>
    <property type="match status" value="1"/>
</dbReference>
<evidence type="ECO:0000256" key="3">
    <source>
        <dbReference type="ARBA" id="ARBA00022692"/>
    </source>
</evidence>
<feature type="transmembrane region" description="Helical" evidence="6">
    <location>
        <begin position="89"/>
        <end position="111"/>
    </location>
</feature>
<evidence type="ECO:0000313" key="8">
    <source>
        <dbReference type="EMBL" id="GIE65923.1"/>
    </source>
</evidence>
<organism evidence="8 9">
    <name type="scientific">Actinoplanes palleronii</name>
    <dbReference type="NCBI Taxonomy" id="113570"/>
    <lineage>
        <taxon>Bacteria</taxon>
        <taxon>Bacillati</taxon>
        <taxon>Actinomycetota</taxon>
        <taxon>Actinomycetes</taxon>
        <taxon>Micromonosporales</taxon>
        <taxon>Micromonosporaceae</taxon>
        <taxon>Actinoplanes</taxon>
    </lineage>
</organism>
<keyword evidence="3 6" id="KW-0812">Transmembrane</keyword>
<keyword evidence="4 6" id="KW-1133">Transmembrane helix</keyword>
<feature type="transmembrane region" description="Helical" evidence="6">
    <location>
        <begin position="117"/>
        <end position="135"/>
    </location>
</feature>
<dbReference type="Gene3D" id="1.20.1250.20">
    <property type="entry name" value="MFS general substrate transporter like domains"/>
    <property type="match status" value="1"/>
</dbReference>
<feature type="domain" description="Major facilitator superfamily (MFS) profile" evidence="7">
    <location>
        <begin position="21"/>
        <end position="397"/>
    </location>
</feature>
<dbReference type="Pfam" id="PF07690">
    <property type="entry name" value="MFS_1"/>
    <property type="match status" value="1"/>
</dbReference>
<dbReference type="CDD" id="cd17321">
    <property type="entry name" value="MFS_MMR_MDR_like"/>
    <property type="match status" value="1"/>
</dbReference>
<evidence type="ECO:0000313" key="9">
    <source>
        <dbReference type="Proteomes" id="UP000624709"/>
    </source>
</evidence>
<feature type="transmembrane region" description="Helical" evidence="6">
    <location>
        <begin position="248"/>
        <end position="269"/>
    </location>
</feature>
<feature type="transmembrane region" description="Helical" evidence="6">
    <location>
        <begin position="281"/>
        <end position="304"/>
    </location>
</feature>
<feature type="transmembrane region" description="Helical" evidence="6">
    <location>
        <begin position="20"/>
        <end position="43"/>
    </location>
</feature>
<gene>
    <name evidence="8" type="ORF">Apa02nite_020310</name>
</gene>
<accession>A0ABQ4B5J5</accession>
<evidence type="ECO:0000256" key="1">
    <source>
        <dbReference type="ARBA" id="ARBA00004651"/>
    </source>
</evidence>
<dbReference type="PANTHER" id="PTHR42718">
    <property type="entry name" value="MAJOR FACILITATOR SUPERFAMILY MULTIDRUG TRANSPORTER MFSC"/>
    <property type="match status" value="1"/>
</dbReference>
<feature type="transmembrane region" description="Helical" evidence="6">
    <location>
        <begin position="55"/>
        <end position="77"/>
    </location>
</feature>
<dbReference type="RefSeq" id="WP_203824799.1">
    <property type="nucleotide sequence ID" value="NZ_BAAATY010000004.1"/>
</dbReference>
<reference evidence="8 9" key="1">
    <citation type="submission" date="2021-01" db="EMBL/GenBank/DDBJ databases">
        <title>Whole genome shotgun sequence of Actinoplanes palleronii NBRC 14916.</title>
        <authorList>
            <person name="Komaki H."/>
            <person name="Tamura T."/>
        </authorList>
    </citation>
    <scope>NUCLEOTIDE SEQUENCE [LARGE SCALE GENOMIC DNA]</scope>
    <source>
        <strain evidence="8 9">NBRC 14916</strain>
    </source>
</reference>
<keyword evidence="2" id="KW-0813">Transport</keyword>
<dbReference type="EMBL" id="BOMS01000026">
    <property type="protein sequence ID" value="GIE65923.1"/>
    <property type="molecule type" value="Genomic_DNA"/>
</dbReference>
<feature type="transmembrane region" description="Helical" evidence="6">
    <location>
        <begin position="147"/>
        <end position="169"/>
    </location>
</feature>
<evidence type="ECO:0000256" key="6">
    <source>
        <dbReference type="SAM" id="Phobius"/>
    </source>
</evidence>
<comment type="caution">
    <text evidence="8">The sequence shown here is derived from an EMBL/GenBank/DDBJ whole genome shotgun (WGS) entry which is preliminary data.</text>
</comment>
<evidence type="ECO:0000256" key="2">
    <source>
        <dbReference type="ARBA" id="ARBA00022448"/>
    </source>
</evidence>
<dbReference type="PANTHER" id="PTHR42718:SF9">
    <property type="entry name" value="MAJOR FACILITATOR SUPERFAMILY MULTIDRUG TRANSPORTER MFSC"/>
    <property type="match status" value="1"/>
</dbReference>
<feature type="transmembrane region" description="Helical" evidence="6">
    <location>
        <begin position="310"/>
        <end position="331"/>
    </location>
</feature>